<evidence type="ECO:0000256" key="6">
    <source>
        <dbReference type="ARBA" id="ARBA00023136"/>
    </source>
</evidence>
<dbReference type="Proteomes" id="UP000182769">
    <property type="component" value="Unassembled WGS sequence"/>
</dbReference>
<keyword evidence="10" id="KW-1185">Reference proteome</keyword>
<evidence type="ECO:0000256" key="4">
    <source>
        <dbReference type="ARBA" id="ARBA00022452"/>
    </source>
</evidence>
<dbReference type="GO" id="GO:0015562">
    <property type="term" value="F:efflux transmembrane transporter activity"/>
    <property type="evidence" value="ECO:0007669"/>
    <property type="project" value="InterPro"/>
</dbReference>
<dbReference type="InterPro" id="IPR051906">
    <property type="entry name" value="TolC-like"/>
</dbReference>
<feature type="chain" id="PRO_5005505271" evidence="8">
    <location>
        <begin position="22"/>
        <end position="438"/>
    </location>
</feature>
<gene>
    <name evidence="9" type="ORF">Ga0061065_101249</name>
</gene>
<sequence length="438" mass="47578">MKKQIIASIVVAAVTLPAAQAETLSEVYNLAKTHDPSLRAANASYRADKEQVDVTRGNLYPNISFSGNLGYTKTDPDNADSFNNKQNQLALNLNYPIYSPALNYGVDAVELTFKSSGVEFEQAQEQLIFNTLNDYFAVLTAQATLDTTRSQVKSYAGQLDRVKKQYEVGLVSITDLQDAQAAYDSILVTELESEAQLTIALEALYQRTGKSITSIPRLAENFPIQVDPNLNASDLIKRAMAANKNVRILDLSVESAQNNINIQKASGRVPTVAITGSLARTDNDYSVETSSRTDGVTNTSSIGLGVNIPLYSGGAINASIRQATASAEAAVETRANSIQDIELNIRSAVLRLKTLAAQVKAQKQVIISSESALEATQAGYDVGTRNIVELLDAQSTFFDAKNTYEQLRYSFVLQQITLDQLTGDLDEADIAALNQWLI</sequence>
<organism evidence="9 10">
    <name type="scientific">Marinomonas fungiae</name>
    <dbReference type="NCBI Taxonomy" id="1137284"/>
    <lineage>
        <taxon>Bacteria</taxon>
        <taxon>Pseudomonadati</taxon>
        <taxon>Pseudomonadota</taxon>
        <taxon>Gammaproteobacteria</taxon>
        <taxon>Oceanospirillales</taxon>
        <taxon>Oceanospirillaceae</taxon>
        <taxon>Marinomonas</taxon>
    </lineage>
</organism>
<dbReference type="GO" id="GO:1990281">
    <property type="term" value="C:efflux pump complex"/>
    <property type="evidence" value="ECO:0007669"/>
    <property type="project" value="TreeGrafter"/>
</dbReference>
<dbReference type="GO" id="GO:0015288">
    <property type="term" value="F:porin activity"/>
    <property type="evidence" value="ECO:0007669"/>
    <property type="project" value="TreeGrafter"/>
</dbReference>
<feature type="signal peptide" evidence="8">
    <location>
        <begin position="1"/>
        <end position="21"/>
    </location>
</feature>
<dbReference type="RefSeq" id="WP_055461385.1">
    <property type="nucleotide sequence ID" value="NZ_CYHG01000001.1"/>
</dbReference>
<evidence type="ECO:0000256" key="2">
    <source>
        <dbReference type="ARBA" id="ARBA00007613"/>
    </source>
</evidence>
<evidence type="ECO:0000256" key="8">
    <source>
        <dbReference type="SAM" id="SignalP"/>
    </source>
</evidence>
<dbReference type="SUPFAM" id="SSF56954">
    <property type="entry name" value="Outer membrane efflux proteins (OEP)"/>
    <property type="match status" value="1"/>
</dbReference>
<protein>
    <submittedName>
        <fullName evidence="9">Type I secretion outer membrane protein, TolC family</fullName>
    </submittedName>
</protein>
<reference evidence="10" key="1">
    <citation type="submission" date="2015-08" db="EMBL/GenBank/DDBJ databases">
        <authorList>
            <person name="Varghese N."/>
        </authorList>
    </citation>
    <scope>NUCLEOTIDE SEQUENCE [LARGE SCALE GENOMIC DNA]</scope>
    <source>
        <strain evidence="10">JCM 18476</strain>
    </source>
</reference>
<proteinExistence type="inferred from homology"/>
<dbReference type="EMBL" id="CYHG01000001">
    <property type="protein sequence ID" value="CUB02416.1"/>
    <property type="molecule type" value="Genomic_DNA"/>
</dbReference>
<evidence type="ECO:0000313" key="9">
    <source>
        <dbReference type="EMBL" id="CUB02416.1"/>
    </source>
</evidence>
<dbReference type="InterPro" id="IPR010130">
    <property type="entry name" value="T1SS_OMP_TolC"/>
</dbReference>
<dbReference type="STRING" id="1137284.GCA_001418205_00250"/>
<accession>A0A0K6IH77</accession>
<dbReference type="Pfam" id="PF02321">
    <property type="entry name" value="OEP"/>
    <property type="match status" value="2"/>
</dbReference>
<name>A0A0K6IH77_9GAMM</name>
<evidence type="ECO:0000256" key="1">
    <source>
        <dbReference type="ARBA" id="ARBA00004442"/>
    </source>
</evidence>
<dbReference type="InterPro" id="IPR003423">
    <property type="entry name" value="OMP_efflux"/>
</dbReference>
<keyword evidence="6" id="KW-0472">Membrane</keyword>
<comment type="subcellular location">
    <subcellularLocation>
        <location evidence="1">Cell outer membrane</location>
    </subcellularLocation>
</comment>
<evidence type="ECO:0000256" key="3">
    <source>
        <dbReference type="ARBA" id="ARBA00022448"/>
    </source>
</evidence>
<keyword evidence="7" id="KW-0998">Cell outer membrane</keyword>
<evidence type="ECO:0000256" key="5">
    <source>
        <dbReference type="ARBA" id="ARBA00022692"/>
    </source>
</evidence>
<dbReference type="PANTHER" id="PTHR30026:SF20">
    <property type="entry name" value="OUTER MEMBRANE PROTEIN TOLC"/>
    <property type="match status" value="1"/>
</dbReference>
<comment type="similarity">
    <text evidence="2">Belongs to the outer membrane factor (OMF) (TC 1.B.17) family.</text>
</comment>
<keyword evidence="4" id="KW-1134">Transmembrane beta strand</keyword>
<dbReference type="GO" id="GO:0009279">
    <property type="term" value="C:cell outer membrane"/>
    <property type="evidence" value="ECO:0007669"/>
    <property type="project" value="UniProtKB-SubCell"/>
</dbReference>
<keyword evidence="8" id="KW-0732">Signal</keyword>
<dbReference type="PANTHER" id="PTHR30026">
    <property type="entry name" value="OUTER MEMBRANE PROTEIN TOLC"/>
    <property type="match status" value="1"/>
</dbReference>
<keyword evidence="3" id="KW-0813">Transport</keyword>
<keyword evidence="5" id="KW-0812">Transmembrane</keyword>
<dbReference type="OrthoDB" id="9813458at2"/>
<dbReference type="AlphaFoldDB" id="A0A0K6IH77"/>
<evidence type="ECO:0000256" key="7">
    <source>
        <dbReference type="ARBA" id="ARBA00023237"/>
    </source>
</evidence>
<dbReference type="Gene3D" id="1.20.1600.10">
    <property type="entry name" value="Outer membrane efflux proteins (OEP)"/>
    <property type="match status" value="1"/>
</dbReference>
<evidence type="ECO:0000313" key="10">
    <source>
        <dbReference type="Proteomes" id="UP000182769"/>
    </source>
</evidence>
<dbReference type="NCBIfam" id="TIGR01844">
    <property type="entry name" value="type_I_sec_TolC"/>
    <property type="match status" value="1"/>
</dbReference>